<dbReference type="RefSeq" id="WP_184437659.1">
    <property type="nucleotide sequence ID" value="NZ_JACIGI010000046.1"/>
</dbReference>
<keyword evidence="2" id="KW-1185">Reference proteome</keyword>
<dbReference type="Pfam" id="PF03864">
    <property type="entry name" value="Phage_cap_E"/>
    <property type="match status" value="1"/>
</dbReference>
<dbReference type="AlphaFoldDB" id="A0A7W6WMN1"/>
<name>A0A7W6WMN1_9PROT</name>
<dbReference type="InterPro" id="IPR005564">
    <property type="entry name" value="Major_capsid_GpE"/>
</dbReference>
<accession>A0A7W6WMN1</accession>
<dbReference type="Proteomes" id="UP000555728">
    <property type="component" value="Unassembled WGS sequence"/>
</dbReference>
<dbReference type="EMBL" id="JACIGI010000046">
    <property type="protein sequence ID" value="MBB4287672.1"/>
    <property type="molecule type" value="Genomic_DNA"/>
</dbReference>
<reference evidence="1 2" key="1">
    <citation type="submission" date="2020-08" db="EMBL/GenBank/DDBJ databases">
        <title>Genome sequencing of Purple Non-Sulfur Bacteria from various extreme environments.</title>
        <authorList>
            <person name="Mayer M."/>
        </authorList>
    </citation>
    <scope>NUCLEOTIDE SEQUENCE [LARGE SCALE GENOMIC DNA]</scope>
    <source>
        <strain evidence="1 2">JA135</strain>
    </source>
</reference>
<protein>
    <recommendedName>
        <fullName evidence="3">Major capsid protein</fullName>
    </recommendedName>
</protein>
<comment type="caution">
    <text evidence="1">The sequence shown here is derived from an EMBL/GenBank/DDBJ whole genome shotgun (WGS) entry which is preliminary data.</text>
</comment>
<sequence length="349" mass="38240">MWELPNVFTGDAFSALTLTSKVNNVPYSPQLLGAMGLYTVDGVRTTDIAVGERNGSLEVVKTSERGAPPEQMEKAKQIIRKATVSHIAVEGYVNADEVQDAMQEAQLTGQSELQTAEGLIQDVLNGPFGLRARVELTHEYHRLGGIKGVVLDADGSELYNWYDFFGINALAAHNTNFGGLAADGGVFEVECTKLKRDMLRELEGLPVTMMRPVALCGDNYYDQIYSNKEVKAARKNRDAGRDSDVFGENMAFSAIDYGGITWANYRGTKDGDVGIDTDEGRLFPMGIPGLFQMIFGPPDIMGMTNMKGLPAHSYMPPESQTSRRAVVEAQSNPLTLCVRPRSLRRLTKS</sequence>
<evidence type="ECO:0000313" key="1">
    <source>
        <dbReference type="EMBL" id="MBB4287672.1"/>
    </source>
</evidence>
<evidence type="ECO:0000313" key="2">
    <source>
        <dbReference type="Proteomes" id="UP000555728"/>
    </source>
</evidence>
<evidence type="ECO:0008006" key="3">
    <source>
        <dbReference type="Google" id="ProtNLM"/>
    </source>
</evidence>
<gene>
    <name evidence="1" type="ORF">GGD88_003427</name>
</gene>
<organism evidence="1 2">
    <name type="scientific">Roseospira goensis</name>
    <dbReference type="NCBI Taxonomy" id="391922"/>
    <lineage>
        <taxon>Bacteria</taxon>
        <taxon>Pseudomonadati</taxon>
        <taxon>Pseudomonadota</taxon>
        <taxon>Alphaproteobacteria</taxon>
        <taxon>Rhodospirillales</taxon>
        <taxon>Rhodospirillaceae</taxon>
        <taxon>Roseospira</taxon>
    </lineage>
</organism>
<proteinExistence type="predicted"/>